<dbReference type="RefSeq" id="WP_211926345.1">
    <property type="nucleotide sequence ID" value="NZ_JAGQFT020000001.1"/>
</dbReference>
<organism evidence="3">
    <name type="scientific">Coralloluteibacterium stylophorae</name>
    <dbReference type="NCBI Taxonomy" id="1776034"/>
    <lineage>
        <taxon>Bacteria</taxon>
        <taxon>Pseudomonadati</taxon>
        <taxon>Pseudomonadota</taxon>
        <taxon>Gammaproteobacteria</taxon>
        <taxon>Lysobacterales</taxon>
        <taxon>Lysobacteraceae</taxon>
        <taxon>Coralloluteibacterium</taxon>
    </lineage>
</organism>
<feature type="transmembrane region" description="Helical" evidence="1">
    <location>
        <begin position="68"/>
        <end position="101"/>
    </location>
</feature>
<keyword evidence="5" id="KW-1185">Reference proteome</keyword>
<reference evidence="4 5" key="1">
    <citation type="journal article" date="2021" name="Microbiol. Resour. Announc.">
        <title>Draft Genome Sequence of Coralloluteibacterium stylophorae LMG 29479T.</title>
        <authorList>
            <person name="Karlyshev A.V."/>
            <person name="Kudryashova E.B."/>
            <person name="Ariskina E.V."/>
            <person name="Conroy A.P."/>
            <person name="Abidueva E.Y."/>
        </authorList>
    </citation>
    <scope>NUCLEOTIDE SEQUENCE [LARGE SCALE GENOMIC DNA]</scope>
    <source>
        <strain evidence="4 5">LMG 29479</strain>
    </source>
</reference>
<keyword evidence="1" id="KW-0472">Membrane</keyword>
<protein>
    <submittedName>
        <fullName evidence="3">DUF4190 domain-containing protein</fullName>
    </submittedName>
</protein>
<dbReference type="EMBL" id="JAGQFT010000049">
    <property type="protein sequence ID" value="MBR0562401.1"/>
    <property type="molecule type" value="Genomic_DNA"/>
</dbReference>
<dbReference type="Proteomes" id="UP000675747">
    <property type="component" value="Unassembled WGS sequence"/>
</dbReference>
<keyword evidence="1" id="KW-0812">Transmembrane</keyword>
<dbReference type="EMBL" id="JAGQFT020000001">
    <property type="protein sequence ID" value="MBS7455639.1"/>
    <property type="molecule type" value="Genomic_DNA"/>
</dbReference>
<evidence type="ECO:0000259" key="2">
    <source>
        <dbReference type="Pfam" id="PF13828"/>
    </source>
</evidence>
<evidence type="ECO:0000313" key="5">
    <source>
        <dbReference type="Proteomes" id="UP000675747"/>
    </source>
</evidence>
<keyword evidence="1" id="KW-1133">Transmembrane helix</keyword>
<accession>A0A8J8AX94</accession>
<sequence>MDTPEPGAPALPPPPVPPTHTGAVVALVCGILAWVALPLVCAVVAVVAGHMARGDMKRAPGRWQGDTLAVIGLVLGWVQLAGIVLAGLVVGALFLLGGAAIVAGLLAA</sequence>
<gene>
    <name evidence="4" type="ORF">KB893_000615</name>
    <name evidence="3" type="ORF">KB893_07725</name>
</gene>
<proteinExistence type="predicted"/>
<evidence type="ECO:0000313" key="4">
    <source>
        <dbReference type="EMBL" id="MBS7455639.1"/>
    </source>
</evidence>
<dbReference type="AlphaFoldDB" id="A0A8J8AX94"/>
<feature type="domain" description="DUF4190" evidence="2">
    <location>
        <begin position="23"/>
        <end position="86"/>
    </location>
</feature>
<dbReference type="InterPro" id="IPR025241">
    <property type="entry name" value="DUF4190"/>
</dbReference>
<dbReference type="Pfam" id="PF13828">
    <property type="entry name" value="DUF4190"/>
    <property type="match status" value="1"/>
</dbReference>
<name>A0A8J8AX94_9GAMM</name>
<comment type="caution">
    <text evidence="3">The sequence shown here is derived from an EMBL/GenBank/DDBJ whole genome shotgun (WGS) entry which is preliminary data.</text>
</comment>
<evidence type="ECO:0000256" key="1">
    <source>
        <dbReference type="SAM" id="Phobius"/>
    </source>
</evidence>
<reference evidence="3" key="2">
    <citation type="submission" date="2021-04" db="EMBL/GenBank/DDBJ databases">
        <authorList>
            <person name="Karlyshev A.V."/>
        </authorList>
    </citation>
    <scope>NUCLEOTIDE SEQUENCE</scope>
    <source>
        <strain evidence="3">LMG 29479</strain>
    </source>
</reference>
<feature type="transmembrane region" description="Helical" evidence="1">
    <location>
        <begin position="20"/>
        <end position="47"/>
    </location>
</feature>
<evidence type="ECO:0000313" key="3">
    <source>
        <dbReference type="EMBL" id="MBR0562401.1"/>
    </source>
</evidence>